<dbReference type="PROSITE" id="PS51257">
    <property type="entry name" value="PROKAR_LIPOPROTEIN"/>
    <property type="match status" value="1"/>
</dbReference>
<evidence type="ECO:0000313" key="2">
    <source>
        <dbReference type="EMBL" id="KAE9628901.1"/>
    </source>
</evidence>
<evidence type="ECO:0000313" key="4">
    <source>
        <dbReference type="Proteomes" id="UP000305041"/>
    </source>
</evidence>
<dbReference type="AlphaFoldDB" id="A0A5R8Z6Z7"/>
<accession>A0A6A4RET8</accession>
<sequence>MIRLIAFLASLSLLTACGETLMDEAQEDLGTFKMRVGYIYTDKALQWPLSRNAEASDWNADLQNALDTRLRRYEGTQEYDVAITLEGFMLAPPGVPIVLNPKSVAVVNVFVYDVAGQEYLAKKHQMEIFESTTGESVILGSGHTRTKEEQIAGLSLNIVDAVEEWIAEQHLESGWFDERVENVEEDPAAPS</sequence>
<evidence type="ECO:0000313" key="5">
    <source>
        <dbReference type="Proteomes" id="UP000441586"/>
    </source>
</evidence>
<dbReference type="OrthoDB" id="7834608at2"/>
<dbReference type="Proteomes" id="UP000305041">
    <property type="component" value="Unassembled WGS sequence"/>
</dbReference>
<dbReference type="Proteomes" id="UP000441586">
    <property type="component" value="Unassembled WGS sequence"/>
</dbReference>
<evidence type="ECO:0000256" key="1">
    <source>
        <dbReference type="SAM" id="SignalP"/>
    </source>
</evidence>
<reference evidence="3 4" key="1">
    <citation type="submission" date="2019-05" db="EMBL/GenBank/DDBJ databases">
        <title>Draft genome sequence of Pelagicola sp. DSW4-44.</title>
        <authorList>
            <person name="Oh J."/>
        </authorList>
    </citation>
    <scope>NUCLEOTIDE SEQUENCE [LARGE SCALE GENOMIC DNA]</scope>
    <source>
        <strain evidence="3 4">DSW4-44</strain>
    </source>
</reference>
<keyword evidence="4" id="KW-1185">Reference proteome</keyword>
<evidence type="ECO:0000313" key="3">
    <source>
        <dbReference type="EMBL" id="TLP61510.1"/>
    </source>
</evidence>
<name>A0A5R8Z6Z7_9RHOB</name>
<protein>
    <recommendedName>
        <fullName evidence="6">Lipoprotein</fullName>
    </recommendedName>
</protein>
<feature type="signal peptide" evidence="1">
    <location>
        <begin position="1"/>
        <end position="18"/>
    </location>
</feature>
<dbReference type="EMBL" id="VAUA01000007">
    <property type="protein sequence ID" value="TLP61510.1"/>
    <property type="molecule type" value="Genomic_DNA"/>
</dbReference>
<feature type="chain" id="PRO_5044624157" description="Lipoprotein" evidence="1">
    <location>
        <begin position="19"/>
        <end position="191"/>
    </location>
</feature>
<proteinExistence type="predicted"/>
<dbReference type="RefSeq" id="WP_138163899.1">
    <property type="nucleotide sequence ID" value="NZ_VAUA01000007.1"/>
</dbReference>
<dbReference type="EMBL" id="WSFO01000008">
    <property type="protein sequence ID" value="KAE9628901.1"/>
    <property type="molecule type" value="Genomic_DNA"/>
</dbReference>
<comment type="caution">
    <text evidence="2">The sequence shown here is derived from an EMBL/GenBank/DDBJ whole genome shotgun (WGS) entry which is preliminary data.</text>
</comment>
<gene>
    <name evidence="3" type="ORF">FEE96_14820</name>
    <name evidence="2" type="ORF">GP644_14135</name>
</gene>
<reference evidence="2 5" key="2">
    <citation type="submission" date="2019-12" db="EMBL/GenBank/DDBJ databases">
        <authorList>
            <person name="Zhang Y.-J."/>
        </authorList>
    </citation>
    <scope>NUCLEOTIDE SEQUENCE [LARGE SCALE GENOMIC DNA]</scope>
    <source>
        <strain evidence="2 5">H18S-6</strain>
    </source>
</reference>
<organism evidence="2 5">
    <name type="scientific">Parasedimentitalea maritima</name>
    <dbReference type="NCBI Taxonomy" id="2578117"/>
    <lineage>
        <taxon>Bacteria</taxon>
        <taxon>Pseudomonadati</taxon>
        <taxon>Pseudomonadota</taxon>
        <taxon>Alphaproteobacteria</taxon>
        <taxon>Rhodobacterales</taxon>
        <taxon>Paracoccaceae</taxon>
        <taxon>Parasedimentitalea</taxon>
    </lineage>
</organism>
<accession>A0A5R8Z6Z7</accession>
<keyword evidence="1" id="KW-0732">Signal</keyword>
<evidence type="ECO:0008006" key="6">
    <source>
        <dbReference type="Google" id="ProtNLM"/>
    </source>
</evidence>